<evidence type="ECO:0000313" key="2">
    <source>
        <dbReference type="EMBL" id="CAA9228719.1"/>
    </source>
</evidence>
<feature type="compositionally biased region" description="Basic residues" evidence="1">
    <location>
        <begin position="91"/>
        <end position="103"/>
    </location>
</feature>
<dbReference type="EMBL" id="CADCTP010000087">
    <property type="protein sequence ID" value="CAA9228719.1"/>
    <property type="molecule type" value="Genomic_DNA"/>
</dbReference>
<feature type="region of interest" description="Disordered" evidence="1">
    <location>
        <begin position="1"/>
        <end position="219"/>
    </location>
</feature>
<feature type="compositionally biased region" description="Basic residues" evidence="1">
    <location>
        <begin position="35"/>
        <end position="53"/>
    </location>
</feature>
<feature type="non-terminal residue" evidence="2">
    <location>
        <position position="219"/>
    </location>
</feature>
<feature type="compositionally biased region" description="Basic and acidic residues" evidence="1">
    <location>
        <begin position="143"/>
        <end position="158"/>
    </location>
</feature>
<protein>
    <submittedName>
        <fullName evidence="2">Uncharacterized protein</fullName>
    </submittedName>
</protein>
<feature type="compositionally biased region" description="Basic and acidic residues" evidence="1">
    <location>
        <begin position="112"/>
        <end position="124"/>
    </location>
</feature>
<accession>A0A6J4HMU8</accession>
<proteinExistence type="predicted"/>
<gene>
    <name evidence="2" type="ORF">AVDCRST_MAG41-815</name>
</gene>
<evidence type="ECO:0000256" key="1">
    <source>
        <dbReference type="SAM" id="MobiDB-lite"/>
    </source>
</evidence>
<reference evidence="2" key="1">
    <citation type="submission" date="2020-02" db="EMBL/GenBank/DDBJ databases">
        <authorList>
            <person name="Meier V. D."/>
        </authorList>
    </citation>
    <scope>NUCLEOTIDE SEQUENCE</scope>
    <source>
        <strain evidence="2">AVDCRST_MAG41</strain>
    </source>
</reference>
<sequence>EPHHHVDRGRPGRAGPRRLRRRVRQRRTSGGDHPRRGHAQRHRTHRHRARHHSRPVDGAQRRGRDVRADDDPAPPAGRGDGEARGGTGGKPRGHPARRGHRGRAGPGDPDDDRLAHHLGREGARGFDAGDGSRRPWWPRGRHARDDVRGGHGDAEGAVRSRVRQVLAHHDGRPPPGRHPDGAAAAEGRREPGRCRAGEEDPVRPGGRDHDDEGPARHRL</sequence>
<feature type="compositionally biased region" description="Basic residues" evidence="1">
    <location>
        <begin position="15"/>
        <end position="27"/>
    </location>
</feature>
<feature type="compositionally biased region" description="Basic and acidic residues" evidence="1">
    <location>
        <begin position="59"/>
        <end position="70"/>
    </location>
</feature>
<dbReference type="AlphaFoldDB" id="A0A6J4HMU8"/>
<name>A0A6J4HMU8_9ACTN</name>
<feature type="compositionally biased region" description="Basic and acidic residues" evidence="1">
    <location>
        <begin position="167"/>
        <end position="219"/>
    </location>
</feature>
<feature type="non-terminal residue" evidence="2">
    <location>
        <position position="1"/>
    </location>
</feature>
<organism evidence="2">
    <name type="scientific">uncultured Mycobacteriales bacterium</name>
    <dbReference type="NCBI Taxonomy" id="581187"/>
    <lineage>
        <taxon>Bacteria</taxon>
        <taxon>Bacillati</taxon>
        <taxon>Actinomycetota</taxon>
        <taxon>Actinomycetes</taxon>
        <taxon>Mycobacteriales</taxon>
        <taxon>environmental samples</taxon>
    </lineage>
</organism>